<comment type="caution">
    <text evidence="1">The sequence shown here is derived from an EMBL/GenBank/DDBJ whole genome shotgun (WGS) entry which is preliminary data.</text>
</comment>
<dbReference type="AlphaFoldDB" id="A0A364Y0N0"/>
<reference evidence="1 2" key="1">
    <citation type="submission" date="2018-06" db="EMBL/GenBank/DDBJ databases">
        <title>Chryseolinea flavus sp. nov., a member of the phylum Bacteroidetes isolated from soil.</title>
        <authorList>
            <person name="Li Y."/>
            <person name="Wang J."/>
        </authorList>
    </citation>
    <scope>NUCLEOTIDE SEQUENCE [LARGE SCALE GENOMIC DNA]</scope>
    <source>
        <strain evidence="1 2">SDU1-6</strain>
    </source>
</reference>
<dbReference type="EMBL" id="QMFY01000007">
    <property type="protein sequence ID" value="RAW00362.1"/>
    <property type="molecule type" value="Genomic_DNA"/>
</dbReference>
<dbReference type="Proteomes" id="UP000251889">
    <property type="component" value="Unassembled WGS sequence"/>
</dbReference>
<sequence length="316" mass="35413">MEKISYGPLIEHLQIKGDYYNQRYREYELRHGTIDSALIAMWIVQVIEPIVSATASKEEDVGKVFNPMYDALLSLLGNQLAITFESEYRYAWLMLKKNPNLVRHSCTEIMAALNSALTTVRKYQPTKTMMWIDMVSKSLPQCLTLDDFLKCGRISAWSVGLAQLRKRSLEDLQSLSFSLKEVVNNRGPFLQQIATKQWLSHTPAFVGKVGGFVGNGGTFHCPPKVSAIDSEIVASDNEDASVLFADGFGSILVQGTPFLAKDAAQLATTKVLNDFRSRYGKSIVPFDDITSAVLTHNTLVISRESSFFLYIYGWQN</sequence>
<proteinExistence type="predicted"/>
<keyword evidence="2" id="KW-1185">Reference proteome</keyword>
<dbReference type="RefSeq" id="WP_112747704.1">
    <property type="nucleotide sequence ID" value="NZ_QMFY01000007.1"/>
</dbReference>
<dbReference type="OrthoDB" id="976092at2"/>
<name>A0A364Y0N0_9BACT</name>
<gene>
    <name evidence="1" type="ORF">DQQ10_15020</name>
</gene>
<organism evidence="1 2">
    <name type="scientific">Pseudochryseolinea flava</name>
    <dbReference type="NCBI Taxonomy" id="2059302"/>
    <lineage>
        <taxon>Bacteria</taxon>
        <taxon>Pseudomonadati</taxon>
        <taxon>Bacteroidota</taxon>
        <taxon>Cytophagia</taxon>
        <taxon>Cytophagales</taxon>
        <taxon>Fulvivirgaceae</taxon>
        <taxon>Pseudochryseolinea</taxon>
    </lineage>
</organism>
<accession>A0A364Y0N0</accession>
<protein>
    <submittedName>
        <fullName evidence="1">Uncharacterized protein</fullName>
    </submittedName>
</protein>
<evidence type="ECO:0000313" key="1">
    <source>
        <dbReference type="EMBL" id="RAW00362.1"/>
    </source>
</evidence>
<evidence type="ECO:0000313" key="2">
    <source>
        <dbReference type="Proteomes" id="UP000251889"/>
    </source>
</evidence>